<protein>
    <submittedName>
        <fullName evidence="1">Uncharacterized protein</fullName>
    </submittedName>
</protein>
<reference evidence="1" key="1">
    <citation type="submission" date="2020-01" db="EMBL/GenBank/DDBJ databases">
        <title>Comparative genomic and phylogenetic analyses of the P100virus genus of Listeria bacteriophages and report of two new members.</title>
        <authorList>
            <person name="Blanco Fernandez M.D."/>
            <person name="Barrios M.E."/>
            <person name="Mbayed V.A."/>
            <person name="Klumpp J."/>
        </authorList>
    </citation>
    <scope>NUCLEOTIDE SEQUENCE</scope>
</reference>
<dbReference type="Proteomes" id="UP000609966">
    <property type="component" value="Segment"/>
</dbReference>
<organism evidence="1 2">
    <name type="scientific">Listeria phage vB_Liva_VAfA18</name>
    <dbReference type="NCBI Taxonomy" id="2712945"/>
    <lineage>
        <taxon>Viruses</taxon>
        <taxon>Duplodnaviria</taxon>
        <taxon>Heunggongvirae</taxon>
        <taxon>Uroviricota</taxon>
        <taxon>Caudoviricetes</taxon>
        <taxon>Herelleviridae</taxon>
        <taxon>Jasinskavirinae</taxon>
        <taxon>Pecentumvirus</taxon>
        <taxon>Pecentumvirus list36</taxon>
    </lineage>
</organism>
<accession>A0A858EBK6</accession>
<gene>
    <name evidence="1" type="ORF">vBLivaVAfA18_021</name>
</gene>
<sequence length="48" mass="5944">MLHRGLLSGYVFRELFLNFFILKVNKEWLYRGLYKNIYKKGTPLFFLR</sequence>
<dbReference type="EMBL" id="MN939540">
    <property type="protein sequence ID" value="QIG60945.1"/>
    <property type="molecule type" value="Genomic_DNA"/>
</dbReference>
<evidence type="ECO:0000313" key="2">
    <source>
        <dbReference type="Proteomes" id="UP000609966"/>
    </source>
</evidence>
<evidence type="ECO:0000313" key="1">
    <source>
        <dbReference type="EMBL" id="QIG60945.1"/>
    </source>
</evidence>
<name>A0A858EBK6_9CAUD</name>
<proteinExistence type="predicted"/>